<organism evidence="2 3">
    <name type="scientific">Salinicoccus cyprini</name>
    <dbReference type="NCBI Taxonomy" id="2493691"/>
    <lineage>
        <taxon>Bacteria</taxon>
        <taxon>Bacillati</taxon>
        <taxon>Bacillota</taxon>
        <taxon>Bacilli</taxon>
        <taxon>Bacillales</taxon>
        <taxon>Staphylococcaceae</taxon>
        <taxon>Salinicoccus</taxon>
    </lineage>
</organism>
<keyword evidence="1" id="KW-0175">Coiled coil</keyword>
<dbReference type="Proteomes" id="UP000315103">
    <property type="component" value="Unassembled WGS sequence"/>
</dbReference>
<sequence length="306" mass="36499">MVISIENKLEDIIKVPHLFEIILNEDINQTIFEEFDINQTKRTLGNYRHQLVTVISVRKEMDGYYGLFKHHGDIVGWTRISESIYVYPKKLESVKVNLETFKTHPFNREIGINRDMVLALKDRLLTSKSFVEVGGEKLEMLFRKGKLQGYVRTSDLYKGVEMDEPYYVDPDSNRYRDSNFDIELPIREEGFTAHIRMYFPDMDIVKLQQGNRSFWMSAHEVDYDFDSETLQAPAVTEDAKQYFMEERARVKSIMDALLRRQIQLENDSERYKNRLERIEIRYKNLKESKLGKLQVGIWERMKRRRK</sequence>
<reference evidence="2 3" key="1">
    <citation type="submission" date="2019-07" db="EMBL/GenBank/DDBJ databases">
        <title>Salinicoccus cyprini sp. nov., isolated from gastro-intestinal tract of mirror carp, Cyprinus carpio var. specularis, collected from Gobind Sagar Reservoir, Himachal Pradesh, India.</title>
        <authorList>
            <person name="Talwar C."/>
            <person name="Singh A.K."/>
            <person name="Lal R."/>
            <person name="Negi R.K."/>
        </authorList>
    </citation>
    <scope>NUCLEOTIDE SEQUENCE [LARGE SCALE GENOMIC DNA]</scope>
    <source>
        <strain evidence="2 3">CT19</strain>
    </source>
</reference>
<accession>A0A558AX87</accession>
<protein>
    <submittedName>
        <fullName evidence="2">Uncharacterized protein</fullName>
    </submittedName>
</protein>
<dbReference type="AlphaFoldDB" id="A0A558AX87"/>
<proteinExistence type="predicted"/>
<evidence type="ECO:0000313" key="2">
    <source>
        <dbReference type="EMBL" id="TVT28867.1"/>
    </source>
</evidence>
<evidence type="ECO:0000313" key="3">
    <source>
        <dbReference type="Proteomes" id="UP000315103"/>
    </source>
</evidence>
<dbReference type="OrthoDB" id="2389005at2"/>
<comment type="caution">
    <text evidence="2">The sequence shown here is derived from an EMBL/GenBank/DDBJ whole genome shotgun (WGS) entry which is preliminary data.</text>
</comment>
<name>A0A558AX87_9STAP</name>
<evidence type="ECO:0000256" key="1">
    <source>
        <dbReference type="SAM" id="Coils"/>
    </source>
</evidence>
<feature type="coiled-coil region" evidence="1">
    <location>
        <begin position="254"/>
        <end position="288"/>
    </location>
</feature>
<keyword evidence="3" id="KW-1185">Reference proteome</keyword>
<dbReference type="RefSeq" id="WP_145284448.1">
    <property type="nucleotide sequence ID" value="NZ_VMSJ01000001.1"/>
</dbReference>
<gene>
    <name evidence="2" type="ORF">FO441_00885</name>
</gene>
<dbReference type="EMBL" id="VMSJ01000001">
    <property type="protein sequence ID" value="TVT28867.1"/>
    <property type="molecule type" value="Genomic_DNA"/>
</dbReference>